<evidence type="ECO:0000313" key="1">
    <source>
        <dbReference type="EMBL" id="TGY62269.1"/>
    </source>
</evidence>
<keyword evidence="2" id="KW-1185">Reference proteome</keyword>
<dbReference type="Gene3D" id="3.40.50.1000">
    <property type="entry name" value="HAD superfamily/HAD-like"/>
    <property type="match status" value="1"/>
</dbReference>
<dbReference type="InterPro" id="IPR006439">
    <property type="entry name" value="HAD-SF_hydro_IA"/>
</dbReference>
<dbReference type="Pfam" id="PF00702">
    <property type="entry name" value="Hydrolase"/>
    <property type="match status" value="1"/>
</dbReference>
<organism evidence="1 2">
    <name type="scientific">Muricaecibacterium torontonense</name>
    <dbReference type="NCBI Taxonomy" id="3032871"/>
    <lineage>
        <taxon>Bacteria</taxon>
        <taxon>Bacillati</taxon>
        <taxon>Actinomycetota</taxon>
        <taxon>Coriobacteriia</taxon>
        <taxon>Coriobacteriales</taxon>
        <taxon>Atopobiaceae</taxon>
        <taxon>Muricaecibacterium</taxon>
    </lineage>
</organism>
<comment type="caution">
    <text evidence="1">The sequence shown here is derived from an EMBL/GenBank/DDBJ whole genome shotgun (WGS) entry which is preliminary data.</text>
</comment>
<evidence type="ECO:0000313" key="2">
    <source>
        <dbReference type="Proteomes" id="UP000310263"/>
    </source>
</evidence>
<accession>A0A4S2F0A3</accession>
<dbReference type="SFLD" id="SFLDS00003">
    <property type="entry name" value="Haloacid_Dehalogenase"/>
    <property type="match status" value="1"/>
</dbReference>
<dbReference type="CDD" id="cd02603">
    <property type="entry name" value="HAD_sEH-N_like"/>
    <property type="match status" value="1"/>
</dbReference>
<dbReference type="PRINTS" id="PR00413">
    <property type="entry name" value="HADHALOGNASE"/>
</dbReference>
<dbReference type="PANTHER" id="PTHR43611:SF3">
    <property type="entry name" value="FLAVIN MONONUCLEOTIDE HYDROLASE 1, CHLOROPLATIC"/>
    <property type="match status" value="1"/>
</dbReference>
<protein>
    <submittedName>
        <fullName evidence="1">HAD family phosphatase</fullName>
    </submittedName>
</protein>
<dbReference type="Proteomes" id="UP000310263">
    <property type="component" value="Unassembled WGS sequence"/>
</dbReference>
<dbReference type="AlphaFoldDB" id="A0A4S2F0A3"/>
<dbReference type="InterPro" id="IPR023214">
    <property type="entry name" value="HAD_sf"/>
</dbReference>
<dbReference type="NCBIfam" id="TIGR01509">
    <property type="entry name" value="HAD-SF-IA-v3"/>
    <property type="match status" value="1"/>
</dbReference>
<dbReference type="OrthoDB" id="9797415at2"/>
<name>A0A4S2F0A3_9ACTN</name>
<dbReference type="EMBL" id="SRYE01000003">
    <property type="protein sequence ID" value="TGY62269.1"/>
    <property type="molecule type" value="Genomic_DNA"/>
</dbReference>
<proteinExistence type="predicted"/>
<dbReference type="PANTHER" id="PTHR43611">
    <property type="entry name" value="ALPHA-D-GLUCOSE 1-PHOSPHATE PHOSPHATASE"/>
    <property type="match status" value="1"/>
</dbReference>
<reference evidence="1 2" key="1">
    <citation type="submission" date="2019-04" db="EMBL/GenBank/DDBJ databases">
        <title>Microbes associate with the intestines of laboratory mice.</title>
        <authorList>
            <person name="Navarre W."/>
            <person name="Wong E."/>
            <person name="Huang K."/>
            <person name="Tropini C."/>
            <person name="Ng K."/>
            <person name="Yu B."/>
        </authorList>
    </citation>
    <scope>NUCLEOTIDE SEQUENCE [LARGE SCALE GENOMIC DNA]</scope>
    <source>
        <strain evidence="1 2">NM07_P-09</strain>
    </source>
</reference>
<dbReference type="SUPFAM" id="SSF56784">
    <property type="entry name" value="HAD-like"/>
    <property type="match status" value="1"/>
</dbReference>
<dbReference type="InterPro" id="IPR036412">
    <property type="entry name" value="HAD-like_sf"/>
</dbReference>
<gene>
    <name evidence="1" type="ORF">E5334_06380</name>
</gene>
<dbReference type="SFLD" id="SFLDG01129">
    <property type="entry name" value="C1.5:_HAD__Beta-PGM__Phosphata"/>
    <property type="match status" value="1"/>
</dbReference>
<sequence>MGERVSMSVHNIVFDMGGVLLDWNPFSYASQVSDSQEDADLIFEALFMNHAWSLGDSGTLSDQWVLESALSKLPERLHRACEVAWRTYPEMQAVISETNELGRQLHEAGFGVYILSNVSNRFREELEPRIPLSSCTDGILISAEELLMKPDPRIFTRFCQRFDVDADDCLFVDDLELNCQGARAAGWHAFQFNGAIEPLKCEVSKLMGFNC</sequence>